<feature type="domain" description="Ku" evidence="16">
    <location>
        <begin position="375"/>
        <end position="527"/>
    </location>
</feature>
<keyword evidence="13" id="KW-0233">DNA recombination</keyword>
<dbReference type="Gene3D" id="3.40.50.410">
    <property type="entry name" value="von Willebrand factor, type A domain"/>
    <property type="match status" value="1"/>
</dbReference>
<evidence type="ECO:0000256" key="5">
    <source>
        <dbReference type="ARBA" id="ARBA00022454"/>
    </source>
</evidence>
<name>G3B8F4_CANTC</name>
<dbReference type="Proteomes" id="UP000000707">
    <property type="component" value="Unassembled WGS sequence"/>
</dbReference>
<dbReference type="Gene3D" id="1.10.1600.10">
    <property type="match status" value="1"/>
</dbReference>
<dbReference type="Gene3D" id="2.40.290.10">
    <property type="match status" value="1"/>
</dbReference>
<evidence type="ECO:0000256" key="2">
    <source>
        <dbReference type="ARBA" id="ARBA00004574"/>
    </source>
</evidence>
<dbReference type="GO" id="GO:0006310">
    <property type="term" value="P:DNA recombination"/>
    <property type="evidence" value="ECO:0007669"/>
    <property type="project" value="UniProtKB-KW"/>
</dbReference>
<dbReference type="SUPFAM" id="SSF100939">
    <property type="entry name" value="SPOC domain-like"/>
    <property type="match status" value="1"/>
</dbReference>
<evidence type="ECO:0000256" key="12">
    <source>
        <dbReference type="ARBA" id="ARBA00023125"/>
    </source>
</evidence>
<keyword evidence="5" id="KW-0158">Chromosome</keyword>
<dbReference type="HOGENOM" id="CLU_024202_0_0_1"/>
<evidence type="ECO:0000256" key="9">
    <source>
        <dbReference type="ARBA" id="ARBA00022806"/>
    </source>
</evidence>
<dbReference type="GO" id="GO:0003684">
    <property type="term" value="F:damaged DNA binding"/>
    <property type="evidence" value="ECO:0007669"/>
    <property type="project" value="InterPro"/>
</dbReference>
<evidence type="ECO:0000256" key="13">
    <source>
        <dbReference type="ARBA" id="ARBA00023172"/>
    </source>
</evidence>
<dbReference type="GO" id="GO:0000781">
    <property type="term" value="C:chromosome, telomeric region"/>
    <property type="evidence" value="ECO:0007669"/>
    <property type="project" value="UniProtKB-SubCell"/>
</dbReference>
<dbReference type="KEGG" id="cten:18249156"/>
<dbReference type="InterPro" id="IPR006164">
    <property type="entry name" value="DNA_bd_Ku70/Ku80"/>
</dbReference>
<dbReference type="InterPro" id="IPR016194">
    <property type="entry name" value="SPOC-like_C_dom_sf"/>
</dbReference>
<dbReference type="EC" id="3.6.4.12" evidence="4"/>
<dbReference type="GO" id="GO:0003678">
    <property type="term" value="F:DNA helicase activity"/>
    <property type="evidence" value="ECO:0007669"/>
    <property type="project" value="UniProtKB-EC"/>
</dbReference>
<evidence type="ECO:0000256" key="4">
    <source>
        <dbReference type="ARBA" id="ARBA00012551"/>
    </source>
</evidence>
<evidence type="ECO:0000256" key="14">
    <source>
        <dbReference type="ARBA" id="ARBA00023204"/>
    </source>
</evidence>
<keyword evidence="6" id="KW-0547">Nucleotide-binding</keyword>
<protein>
    <recommendedName>
        <fullName evidence="4">DNA helicase</fullName>
        <ecNumber evidence="4">3.6.4.12</ecNumber>
    </recommendedName>
</protein>
<dbReference type="GO" id="GO:0003690">
    <property type="term" value="F:double-stranded DNA binding"/>
    <property type="evidence" value="ECO:0007669"/>
    <property type="project" value="TreeGrafter"/>
</dbReference>
<dbReference type="PANTHER" id="PTHR12604:SF2">
    <property type="entry name" value="X-RAY REPAIR CROSS-COMPLEMENTING PROTEIN 6"/>
    <property type="match status" value="1"/>
</dbReference>
<keyword evidence="12" id="KW-0238">DNA-binding</keyword>
<keyword evidence="7" id="KW-0227">DNA damage</keyword>
<dbReference type="InterPro" id="IPR006165">
    <property type="entry name" value="Ku70"/>
</dbReference>
<dbReference type="STRING" id="590646.G3B8F4"/>
<dbReference type="GO" id="GO:0000723">
    <property type="term" value="P:telomere maintenance"/>
    <property type="evidence" value="ECO:0007669"/>
    <property type="project" value="InterPro"/>
</dbReference>
<dbReference type="PANTHER" id="PTHR12604">
    <property type="entry name" value="KU AUTOANTIGEN DNA HELICASE"/>
    <property type="match status" value="1"/>
</dbReference>
<keyword evidence="10" id="KW-0067">ATP-binding</keyword>
<dbReference type="Pfam" id="PF03731">
    <property type="entry name" value="Ku_N"/>
    <property type="match status" value="1"/>
</dbReference>
<reference evidence="17 18" key="1">
    <citation type="journal article" date="2011" name="Proc. Natl. Acad. Sci. U.S.A.">
        <title>Comparative genomics of xylose-fermenting fungi for enhanced biofuel production.</title>
        <authorList>
            <person name="Wohlbach D.J."/>
            <person name="Kuo A."/>
            <person name="Sato T.K."/>
            <person name="Potts K.M."/>
            <person name="Salamov A.A."/>
            <person name="LaButti K.M."/>
            <person name="Sun H."/>
            <person name="Clum A."/>
            <person name="Pangilinan J.L."/>
            <person name="Lindquist E.A."/>
            <person name="Lucas S."/>
            <person name="Lapidus A."/>
            <person name="Jin M."/>
            <person name="Gunawan C."/>
            <person name="Balan V."/>
            <person name="Dale B.E."/>
            <person name="Jeffries T.W."/>
            <person name="Zinkel R."/>
            <person name="Barry K.W."/>
            <person name="Grigoriev I.V."/>
            <person name="Gasch A.P."/>
        </authorList>
    </citation>
    <scope>NUCLEOTIDE SEQUENCE [LARGE SCALE GENOMIC DNA]</scope>
    <source>
        <strain evidence="18">ATCC 10573 / BCRC 21748 / CBS 615 / JCM 9827 / NBRC 10315 / NRRL Y-1498 / VKM Y-70</strain>
    </source>
</reference>
<dbReference type="OrthoDB" id="3249161at2759"/>
<evidence type="ECO:0000256" key="11">
    <source>
        <dbReference type="ARBA" id="ARBA00022895"/>
    </source>
</evidence>
<keyword evidence="18" id="KW-1185">Reference proteome</keyword>
<dbReference type="GO" id="GO:0005524">
    <property type="term" value="F:ATP binding"/>
    <property type="evidence" value="ECO:0007669"/>
    <property type="project" value="UniProtKB-KW"/>
</dbReference>
<dbReference type="GO" id="GO:0042162">
    <property type="term" value="F:telomeric DNA binding"/>
    <property type="evidence" value="ECO:0007669"/>
    <property type="project" value="InterPro"/>
</dbReference>
<dbReference type="InterPro" id="IPR036465">
    <property type="entry name" value="vWFA_dom_sf"/>
</dbReference>
<dbReference type="Pfam" id="PF02735">
    <property type="entry name" value="Ku"/>
    <property type="match status" value="1"/>
</dbReference>
<evidence type="ECO:0000256" key="15">
    <source>
        <dbReference type="ARBA" id="ARBA00023242"/>
    </source>
</evidence>
<dbReference type="PIRSF" id="PIRSF003033">
    <property type="entry name" value="Ku70"/>
    <property type="match status" value="1"/>
</dbReference>
<evidence type="ECO:0000259" key="16">
    <source>
        <dbReference type="SMART" id="SM00559"/>
    </source>
</evidence>
<evidence type="ECO:0000313" key="17">
    <source>
        <dbReference type="EMBL" id="EGV62386.1"/>
    </source>
</evidence>
<evidence type="ECO:0000256" key="8">
    <source>
        <dbReference type="ARBA" id="ARBA00022801"/>
    </source>
</evidence>
<proteinExistence type="inferred from homology"/>
<dbReference type="SUPFAM" id="SSF53300">
    <property type="entry name" value="vWA-like"/>
    <property type="match status" value="1"/>
</dbReference>
<dbReference type="GO" id="GO:0006303">
    <property type="term" value="P:double-strand break repair via nonhomologous end joining"/>
    <property type="evidence" value="ECO:0007669"/>
    <property type="project" value="InterPro"/>
</dbReference>
<dbReference type="GO" id="GO:0016787">
    <property type="term" value="F:hydrolase activity"/>
    <property type="evidence" value="ECO:0007669"/>
    <property type="project" value="UniProtKB-KW"/>
</dbReference>
<organism evidence="18">
    <name type="scientific">Candida tenuis (strain ATCC 10573 / BCRC 21748 / CBS 615 / JCM 9827 / NBRC 10315 / NRRL Y-1498 / VKM Y-70)</name>
    <name type="common">Yeast</name>
    <name type="synonym">Yamadazyma tenuis</name>
    <dbReference type="NCBI Taxonomy" id="590646"/>
    <lineage>
        <taxon>Eukaryota</taxon>
        <taxon>Fungi</taxon>
        <taxon>Dikarya</taxon>
        <taxon>Ascomycota</taxon>
        <taxon>Saccharomycotina</taxon>
        <taxon>Pichiomycetes</taxon>
        <taxon>Debaryomycetaceae</taxon>
        <taxon>Yamadazyma</taxon>
    </lineage>
</organism>
<evidence type="ECO:0000256" key="10">
    <source>
        <dbReference type="ARBA" id="ARBA00022840"/>
    </source>
</evidence>
<dbReference type="InterPro" id="IPR005161">
    <property type="entry name" value="Ku_N"/>
</dbReference>
<keyword evidence="14" id="KW-0234">DNA repair</keyword>
<dbReference type="AlphaFoldDB" id="G3B8F4"/>
<dbReference type="SMART" id="SM00559">
    <property type="entry name" value="Ku78"/>
    <property type="match status" value="1"/>
</dbReference>
<gene>
    <name evidence="17" type="ORF">CANTEDRAFT_126248</name>
</gene>
<evidence type="ECO:0000256" key="6">
    <source>
        <dbReference type="ARBA" id="ARBA00022741"/>
    </source>
</evidence>
<dbReference type="GO" id="GO:0043564">
    <property type="term" value="C:Ku70:Ku80 complex"/>
    <property type="evidence" value="ECO:0007669"/>
    <property type="project" value="InterPro"/>
</dbReference>
<keyword evidence="11" id="KW-0779">Telomere</keyword>
<evidence type="ECO:0000256" key="1">
    <source>
        <dbReference type="ARBA" id="ARBA00004123"/>
    </source>
</evidence>
<keyword evidence="9" id="KW-0347">Helicase</keyword>
<dbReference type="EMBL" id="GL996527">
    <property type="protein sequence ID" value="EGV62386.1"/>
    <property type="molecule type" value="Genomic_DNA"/>
</dbReference>
<keyword evidence="15" id="KW-0539">Nucleus</keyword>
<evidence type="ECO:0000313" key="18">
    <source>
        <dbReference type="Proteomes" id="UP000000707"/>
    </source>
</evidence>
<dbReference type="GeneID" id="18249156"/>
<sequence length="707" mass="80946">MSSYAFEDDDEYGTDRQYAIRDGIIFLVELNDEIFRPLKSLGGKSQILQILWSINRLLQESVIMAPSTGVGVFFYNCSKSHSGFPKESRVDRLFRLHELNLKDMRRLNFLIEDELSGLKPIRDSFSPSSDPVVDLNEVFNVVYEEFKTQSTKSFNRKKLIWFTNNHNPYNLTQLEGNEELLSKLRETTANYFAEMIPIVPMFLKLDTNDTFDLKFFESVFSNTNFLTLKNKLFDSNNGDNTVVVDKIGSIISRIKQVRRIQIGCNLILSDGKIGGKFGCSVKGYTLYNHEQMKKVSHIYADAEDLTVVQSEATIKTKDDHEVVKIPDDPNTTYEERKSKAGGRKGFSLKYKNEDATMEDVFYLDNKQVEFLKQYTFDHSPEDDTKVESESEDDLKHEDEDVPYVALSHPPYLKLLGFRHVSKFKPYYNMAAPIFITFDSSNGYSLPLGFQNSKDTFTNLYKSCVKLERYAMLFGCTKKNALPSLFALYPTNIAKSSNQDSLPEGFLLVRLPWLDDIRALPPHMIKNPLIQFDKSKSSLPTALVDSFKVLMKKLHIQNYNPGDFPNPSLNFFYEVLKNDLLQIESSDAHMSIEKFDATFQYLENISTILSKGDLKRVVESINKDLDASGVLLIDEDPMEPPTKKPKPTVEVDDSDILTAWKSNSLNQFNMNQLKSFVSRYKNSIKSATKKQDLINNIVDFLESRNAAT</sequence>
<comment type="similarity">
    <text evidence="3">Belongs to the ku70 family.</text>
</comment>
<evidence type="ECO:0000256" key="7">
    <source>
        <dbReference type="ARBA" id="ARBA00022763"/>
    </source>
</evidence>
<keyword evidence="8" id="KW-0378">Hydrolase</keyword>
<evidence type="ECO:0000256" key="3">
    <source>
        <dbReference type="ARBA" id="ARBA00005240"/>
    </source>
</evidence>
<accession>G3B8F4</accession>
<dbReference type="eggNOG" id="KOG2327">
    <property type="taxonomic scope" value="Eukaryota"/>
</dbReference>
<comment type="subcellular location">
    <subcellularLocation>
        <location evidence="2">Chromosome</location>
        <location evidence="2">Telomere</location>
    </subcellularLocation>
    <subcellularLocation>
        <location evidence="1">Nucleus</location>
    </subcellularLocation>
</comment>